<organism evidence="10 11">
    <name type="scientific">Vibrio proteolyticus NBRC 13287</name>
    <dbReference type="NCBI Taxonomy" id="1219065"/>
    <lineage>
        <taxon>Bacteria</taxon>
        <taxon>Pseudomonadati</taxon>
        <taxon>Pseudomonadota</taxon>
        <taxon>Gammaproteobacteria</taxon>
        <taxon>Vibrionales</taxon>
        <taxon>Vibrionaceae</taxon>
        <taxon>Vibrio</taxon>
    </lineage>
</organism>
<dbReference type="STRING" id="1219065.VPR01S_11_00850"/>
<dbReference type="GO" id="GO:0032451">
    <property type="term" value="F:demethylase activity"/>
    <property type="evidence" value="ECO:0007669"/>
    <property type="project" value="UniProtKB-ARBA"/>
</dbReference>
<dbReference type="InterPro" id="IPR005123">
    <property type="entry name" value="Oxoglu/Fe-dep_dioxygenase_dom"/>
</dbReference>
<dbReference type="EMBL" id="BATJ01000011">
    <property type="protein sequence ID" value="GAD68092.1"/>
    <property type="molecule type" value="Genomic_DNA"/>
</dbReference>
<evidence type="ECO:0000256" key="1">
    <source>
        <dbReference type="ARBA" id="ARBA00001954"/>
    </source>
</evidence>
<proteinExistence type="predicted"/>
<sequence length="201" mass="22990">MDLFSTPNSLIETIDLTNGTLLWSANFLSAEEADHVFAHLQNEVPWQQESINLFGRQVAQPRLQAWYGDAEYTYSGLTMQPLPWSPLLLELKQRCEAASGTRFNSVLANLYRDGQDSMGWHQDNEPELGRNPVIASLNLGDSRRFVLKHKHNGERRQLDLHHGSLLIMSGETQHFWRHCVPKTAQPKSARINLTFRQINSL</sequence>
<dbReference type="GO" id="GO:0016787">
    <property type="term" value="F:hydrolase activity"/>
    <property type="evidence" value="ECO:0007669"/>
    <property type="project" value="UniProtKB-ARBA"/>
</dbReference>
<dbReference type="PANTHER" id="PTHR31212:SF4">
    <property type="entry name" value="ALPHA-KETOGLUTARATE-DEPENDENT DIOXYGENASE ALKB HOMOLOG 3"/>
    <property type="match status" value="1"/>
</dbReference>
<comment type="caution">
    <text evidence="10">The sequence shown here is derived from an EMBL/GenBank/DDBJ whole genome shotgun (WGS) entry which is preliminary data.</text>
</comment>
<comment type="cofactor">
    <cofactor evidence="1">
        <name>Fe(2+)</name>
        <dbReference type="ChEBI" id="CHEBI:29033"/>
    </cofactor>
</comment>
<dbReference type="PANTHER" id="PTHR31212">
    <property type="entry name" value="ALPHA-KETOGLUTARATE-DEPENDENT DIOXYGENASE ALKB HOMOLOG 3"/>
    <property type="match status" value="1"/>
</dbReference>
<evidence type="ECO:0000259" key="9">
    <source>
        <dbReference type="PROSITE" id="PS51471"/>
    </source>
</evidence>
<dbReference type="eggNOG" id="COG3145">
    <property type="taxonomic scope" value="Bacteria"/>
</dbReference>
<dbReference type="Proteomes" id="UP000016570">
    <property type="component" value="Unassembled WGS sequence"/>
</dbReference>
<dbReference type="Gene3D" id="2.60.120.590">
    <property type="entry name" value="Alpha-ketoglutarate-dependent dioxygenase AlkB-like"/>
    <property type="match status" value="1"/>
</dbReference>
<dbReference type="InterPro" id="IPR027450">
    <property type="entry name" value="AlkB-like"/>
</dbReference>
<dbReference type="PROSITE" id="PS51471">
    <property type="entry name" value="FE2OG_OXY"/>
    <property type="match status" value="1"/>
</dbReference>
<dbReference type="GO" id="GO:0051213">
    <property type="term" value="F:dioxygenase activity"/>
    <property type="evidence" value="ECO:0007669"/>
    <property type="project" value="UniProtKB-KW"/>
</dbReference>
<dbReference type="FunFam" id="2.60.120.590:FF:000004">
    <property type="entry name" value="DNA oxidative demethylase ALKBH2"/>
    <property type="match status" value="1"/>
</dbReference>
<keyword evidence="2" id="KW-0479">Metal-binding</keyword>
<evidence type="ECO:0000313" key="10">
    <source>
        <dbReference type="EMBL" id="GAD68092.1"/>
    </source>
</evidence>
<keyword evidence="4" id="KW-0460">Magnesium</keyword>
<keyword evidence="8" id="KW-0234">DNA repair</keyword>
<reference evidence="10 11" key="1">
    <citation type="submission" date="2013-09" db="EMBL/GenBank/DDBJ databases">
        <title>Whole genome shotgun sequence of Vibrio proteolyticus NBRC 13287.</title>
        <authorList>
            <person name="Isaki S."/>
            <person name="Hosoyama A."/>
            <person name="Numata M."/>
            <person name="Hashimoto M."/>
            <person name="Hosoyama Y."/>
            <person name="Tsuchikane K."/>
            <person name="Noguchi M."/>
            <person name="Hirakata S."/>
            <person name="Ichikawa N."/>
            <person name="Ohji S."/>
            <person name="Yamazoe A."/>
            <person name="Fujita N."/>
        </authorList>
    </citation>
    <scope>NUCLEOTIDE SEQUENCE [LARGE SCALE GENOMIC DNA]</scope>
    <source>
        <strain evidence="10 11">NBRC 13287</strain>
    </source>
</reference>
<dbReference type="AlphaFoldDB" id="U3A417"/>
<evidence type="ECO:0000256" key="7">
    <source>
        <dbReference type="ARBA" id="ARBA00023004"/>
    </source>
</evidence>
<dbReference type="Pfam" id="PF13532">
    <property type="entry name" value="2OG-FeII_Oxy_2"/>
    <property type="match status" value="1"/>
</dbReference>
<keyword evidence="3" id="KW-0227">DNA damage</keyword>
<dbReference type="GO" id="GO:0006307">
    <property type="term" value="P:DNA alkylation repair"/>
    <property type="evidence" value="ECO:0007669"/>
    <property type="project" value="InterPro"/>
</dbReference>
<keyword evidence="11" id="KW-1185">Reference proteome</keyword>
<dbReference type="InterPro" id="IPR032854">
    <property type="entry name" value="ALKBH3"/>
</dbReference>
<protein>
    <recommendedName>
        <fullName evidence="9">Fe2OG dioxygenase domain-containing protein</fullName>
    </recommendedName>
</protein>
<evidence type="ECO:0000256" key="3">
    <source>
        <dbReference type="ARBA" id="ARBA00022763"/>
    </source>
</evidence>
<keyword evidence="7" id="KW-0408">Iron</keyword>
<evidence type="ECO:0000256" key="5">
    <source>
        <dbReference type="ARBA" id="ARBA00022964"/>
    </source>
</evidence>
<evidence type="ECO:0000256" key="8">
    <source>
        <dbReference type="ARBA" id="ARBA00023204"/>
    </source>
</evidence>
<dbReference type="GO" id="GO:0046872">
    <property type="term" value="F:metal ion binding"/>
    <property type="evidence" value="ECO:0007669"/>
    <property type="project" value="UniProtKB-KW"/>
</dbReference>
<dbReference type="RefSeq" id="WP_021706063.1">
    <property type="nucleotide sequence ID" value="NZ_BATJ01000011.1"/>
</dbReference>
<keyword evidence="5" id="KW-0223">Dioxygenase</keyword>
<keyword evidence="6" id="KW-0560">Oxidoreductase</keyword>
<dbReference type="SUPFAM" id="SSF51197">
    <property type="entry name" value="Clavaminate synthase-like"/>
    <property type="match status" value="1"/>
</dbReference>
<dbReference type="GO" id="GO:0016705">
    <property type="term" value="F:oxidoreductase activity, acting on paired donors, with incorporation or reduction of molecular oxygen"/>
    <property type="evidence" value="ECO:0007669"/>
    <property type="project" value="UniProtKB-ARBA"/>
</dbReference>
<evidence type="ECO:0000256" key="2">
    <source>
        <dbReference type="ARBA" id="ARBA00022723"/>
    </source>
</evidence>
<evidence type="ECO:0000313" key="11">
    <source>
        <dbReference type="Proteomes" id="UP000016570"/>
    </source>
</evidence>
<name>U3A417_VIBPR</name>
<accession>U3A417</accession>
<feature type="domain" description="Fe2OG dioxygenase" evidence="9">
    <location>
        <begin position="102"/>
        <end position="199"/>
    </location>
</feature>
<dbReference type="InterPro" id="IPR037151">
    <property type="entry name" value="AlkB-like_sf"/>
</dbReference>
<evidence type="ECO:0000256" key="6">
    <source>
        <dbReference type="ARBA" id="ARBA00023002"/>
    </source>
</evidence>
<gene>
    <name evidence="10" type="ORF">VPR01S_11_00850</name>
</gene>
<evidence type="ECO:0000256" key="4">
    <source>
        <dbReference type="ARBA" id="ARBA00022842"/>
    </source>
</evidence>
<dbReference type="GO" id="GO:0140097">
    <property type="term" value="F:catalytic activity, acting on DNA"/>
    <property type="evidence" value="ECO:0007669"/>
    <property type="project" value="UniProtKB-ARBA"/>
</dbReference>